<dbReference type="Pfam" id="PF00825">
    <property type="entry name" value="Ribonuclease_P"/>
    <property type="match status" value="1"/>
</dbReference>
<dbReference type="PANTHER" id="PTHR33992">
    <property type="entry name" value="RIBONUCLEASE P PROTEIN COMPONENT"/>
    <property type="match status" value="1"/>
</dbReference>
<dbReference type="InterPro" id="IPR014721">
    <property type="entry name" value="Ribsml_uS5_D2-typ_fold_subgr"/>
</dbReference>
<comment type="catalytic activity">
    <reaction evidence="7">
        <text>Endonucleolytic cleavage of RNA, removing 5'-extranucleotides from tRNA precursor.</text>
        <dbReference type="EC" id="3.1.26.5"/>
    </reaction>
</comment>
<dbReference type="PROSITE" id="PS00648">
    <property type="entry name" value="RIBONUCLEASE_P"/>
    <property type="match status" value="1"/>
</dbReference>
<keyword evidence="2 7" id="KW-0819">tRNA processing</keyword>
<evidence type="ECO:0000256" key="1">
    <source>
        <dbReference type="ARBA" id="ARBA00002663"/>
    </source>
</evidence>
<evidence type="ECO:0000313" key="10">
    <source>
        <dbReference type="EMBL" id="KWW98383.1"/>
    </source>
</evidence>
<dbReference type="InterPro" id="IPR020568">
    <property type="entry name" value="Ribosomal_Su5_D2-typ_SF"/>
</dbReference>
<evidence type="ECO:0000256" key="3">
    <source>
        <dbReference type="ARBA" id="ARBA00022722"/>
    </source>
</evidence>
<dbReference type="GO" id="GO:0000049">
    <property type="term" value="F:tRNA binding"/>
    <property type="evidence" value="ECO:0007669"/>
    <property type="project" value="UniProtKB-UniRule"/>
</dbReference>
<keyword evidence="6 7" id="KW-0694">RNA-binding</keyword>
<sequence>MLPAGNRLRRSQDFTLAVRRGRRAGRPLLVVYLYPGPAAEPSAPGHAARCDRSDSHPHAVENRELPPRAGFVVSKAIGGAVVRNRVKRRLRHLVRECLDQLPRGSLLVVRALPAAANASYQELAADLDAALRRLLSPKRQGRSA</sequence>
<dbReference type="SUPFAM" id="SSF54211">
    <property type="entry name" value="Ribosomal protein S5 domain 2-like"/>
    <property type="match status" value="1"/>
</dbReference>
<protein>
    <recommendedName>
        <fullName evidence="7 8">Ribonuclease P protein component</fullName>
        <shortName evidence="7">RNase P protein</shortName>
        <shortName evidence="7">RNaseP protein</shortName>
        <ecNumber evidence="7 8">3.1.26.5</ecNumber>
    </recommendedName>
    <alternativeName>
        <fullName evidence="7">Protein C5</fullName>
    </alternativeName>
</protein>
<comment type="similarity">
    <text evidence="7">Belongs to the RnpA family.</text>
</comment>
<evidence type="ECO:0000256" key="6">
    <source>
        <dbReference type="ARBA" id="ARBA00022884"/>
    </source>
</evidence>
<dbReference type="GO" id="GO:0030677">
    <property type="term" value="C:ribonuclease P complex"/>
    <property type="evidence" value="ECO:0007669"/>
    <property type="project" value="TreeGrafter"/>
</dbReference>
<organism evidence="10 11">
    <name type="scientific">Carbonactinospora thermoautotrophica</name>
    <dbReference type="NCBI Taxonomy" id="1469144"/>
    <lineage>
        <taxon>Bacteria</taxon>
        <taxon>Bacillati</taxon>
        <taxon>Actinomycetota</taxon>
        <taxon>Actinomycetes</taxon>
        <taxon>Kitasatosporales</taxon>
        <taxon>Carbonactinosporaceae</taxon>
        <taxon>Carbonactinospora</taxon>
    </lineage>
</organism>
<comment type="function">
    <text evidence="1 7">RNaseP catalyzes the removal of the 5'-leader sequence from pre-tRNA to produce the mature 5'-terminus. It can also cleave other RNA substrates such as 4.5S RNA. The protein component plays an auxiliary but essential role in vivo by binding to the 5'-leader sequence and broadening the substrate specificity of the ribozyme.</text>
</comment>
<dbReference type="GO" id="GO:0042781">
    <property type="term" value="F:3'-tRNA processing endoribonuclease activity"/>
    <property type="evidence" value="ECO:0007669"/>
    <property type="project" value="TreeGrafter"/>
</dbReference>
<keyword evidence="4 7" id="KW-0255">Endonuclease</keyword>
<reference evidence="11" key="1">
    <citation type="submission" date="2015-04" db="EMBL/GenBank/DDBJ databases">
        <title>Physiological reanalysis, assessment of diazotrophy, and genome sequences of multiple isolates of Streptomyces thermoautotrophicus.</title>
        <authorList>
            <person name="MacKellar D.C."/>
            <person name="Lieber L."/>
            <person name="Norman J."/>
            <person name="Bolger A."/>
            <person name="Tobin C."/>
            <person name="Murray J.W."/>
            <person name="Chang R."/>
            <person name="Ford T."/>
            <person name="Nguyen P.Q."/>
            <person name="Woodward J."/>
            <person name="Permingeat H."/>
            <person name="Joshi N.S."/>
            <person name="Silver P.A."/>
            <person name="Usadel B."/>
            <person name="Rutherford A.W."/>
            <person name="Friesen M."/>
            <person name="Prell J."/>
        </authorList>
    </citation>
    <scope>NUCLEOTIDE SEQUENCE [LARGE SCALE GENOMIC DNA]</scope>
    <source>
        <strain evidence="11">H1</strain>
    </source>
</reference>
<dbReference type="Proteomes" id="UP000070188">
    <property type="component" value="Unassembled WGS sequence"/>
</dbReference>
<dbReference type="PANTHER" id="PTHR33992:SF1">
    <property type="entry name" value="RIBONUCLEASE P PROTEIN COMPONENT"/>
    <property type="match status" value="1"/>
</dbReference>
<evidence type="ECO:0000256" key="8">
    <source>
        <dbReference type="NCBIfam" id="TIGR00188"/>
    </source>
</evidence>
<comment type="caution">
    <text evidence="10">The sequence shown here is derived from an EMBL/GenBank/DDBJ whole genome shotgun (WGS) entry which is preliminary data.</text>
</comment>
<gene>
    <name evidence="7" type="primary">rnpA</name>
    <name evidence="10" type="ORF">LI90_3</name>
</gene>
<dbReference type="RefSeq" id="WP_079046330.1">
    <property type="nucleotide sequence ID" value="NZ_CP171739.1"/>
</dbReference>
<dbReference type="InterPro" id="IPR000100">
    <property type="entry name" value="RNase_P"/>
</dbReference>
<dbReference type="GO" id="GO:0001682">
    <property type="term" value="P:tRNA 5'-leader removal"/>
    <property type="evidence" value="ECO:0007669"/>
    <property type="project" value="UniProtKB-UniRule"/>
</dbReference>
<dbReference type="STRING" id="1469144.LI90_3"/>
<keyword evidence="11" id="KW-1185">Reference proteome</keyword>
<evidence type="ECO:0000256" key="7">
    <source>
        <dbReference type="HAMAP-Rule" id="MF_00227"/>
    </source>
</evidence>
<evidence type="ECO:0000256" key="9">
    <source>
        <dbReference type="SAM" id="MobiDB-lite"/>
    </source>
</evidence>
<proteinExistence type="inferred from homology"/>
<dbReference type="InterPro" id="IPR020539">
    <property type="entry name" value="RNase_P_CS"/>
</dbReference>
<keyword evidence="3 7" id="KW-0540">Nuclease</keyword>
<dbReference type="EC" id="3.1.26.5" evidence="7 8"/>
<accession>A0A132MKS1</accession>
<feature type="region of interest" description="Disordered" evidence="9">
    <location>
        <begin position="40"/>
        <end position="64"/>
    </location>
</feature>
<dbReference type="HAMAP" id="MF_00227">
    <property type="entry name" value="RNase_P"/>
    <property type="match status" value="1"/>
</dbReference>
<evidence type="ECO:0000313" key="11">
    <source>
        <dbReference type="Proteomes" id="UP000070188"/>
    </source>
</evidence>
<feature type="compositionally biased region" description="Basic and acidic residues" evidence="9">
    <location>
        <begin position="48"/>
        <end position="64"/>
    </location>
</feature>
<name>A0A132MKS1_9ACTN</name>
<evidence type="ECO:0000256" key="4">
    <source>
        <dbReference type="ARBA" id="ARBA00022759"/>
    </source>
</evidence>
<dbReference type="PATRIC" id="fig|1469144.10.peg.74"/>
<evidence type="ECO:0000256" key="2">
    <source>
        <dbReference type="ARBA" id="ARBA00022694"/>
    </source>
</evidence>
<dbReference type="Gene3D" id="3.30.230.10">
    <property type="match status" value="1"/>
</dbReference>
<keyword evidence="5 7" id="KW-0378">Hydrolase</keyword>
<dbReference type="NCBIfam" id="TIGR00188">
    <property type="entry name" value="rnpA"/>
    <property type="match status" value="1"/>
</dbReference>
<dbReference type="GO" id="GO:0004526">
    <property type="term" value="F:ribonuclease P activity"/>
    <property type="evidence" value="ECO:0007669"/>
    <property type="project" value="UniProtKB-UniRule"/>
</dbReference>
<dbReference type="OrthoDB" id="196964at2"/>
<dbReference type="EMBL" id="LAXD01000001">
    <property type="protein sequence ID" value="KWW98383.1"/>
    <property type="molecule type" value="Genomic_DNA"/>
</dbReference>
<dbReference type="AlphaFoldDB" id="A0A132MKS1"/>
<evidence type="ECO:0000256" key="5">
    <source>
        <dbReference type="ARBA" id="ARBA00022801"/>
    </source>
</evidence>
<comment type="subunit">
    <text evidence="7">Consists of a catalytic RNA component (M1 or rnpB) and a protein subunit.</text>
</comment>